<reference evidence="5" key="1">
    <citation type="submission" date="2022-11" db="UniProtKB">
        <authorList>
            <consortium name="EnsemblMetazoa"/>
        </authorList>
    </citation>
    <scope>IDENTIFICATION</scope>
</reference>
<dbReference type="PROSITE" id="PS51390">
    <property type="entry name" value="WAP"/>
    <property type="match status" value="1"/>
</dbReference>
<feature type="transmembrane region" description="Helical" evidence="2">
    <location>
        <begin position="294"/>
        <end position="320"/>
    </location>
</feature>
<dbReference type="SUPFAM" id="SSF57256">
    <property type="entry name" value="Elafin-like"/>
    <property type="match status" value="2"/>
</dbReference>
<dbReference type="GO" id="GO:0004867">
    <property type="term" value="F:serine-type endopeptidase inhibitor activity"/>
    <property type="evidence" value="ECO:0007669"/>
    <property type="project" value="TreeGrafter"/>
</dbReference>
<evidence type="ECO:0000256" key="3">
    <source>
        <dbReference type="SAM" id="SignalP"/>
    </source>
</evidence>
<feature type="domain" description="WAP" evidence="4">
    <location>
        <begin position="87"/>
        <end position="140"/>
    </location>
</feature>
<protein>
    <recommendedName>
        <fullName evidence="4">WAP domain-containing protein</fullName>
    </recommendedName>
</protein>
<accession>A0A914BBR4</accession>
<dbReference type="InterPro" id="IPR036645">
    <property type="entry name" value="Elafin-like_sf"/>
</dbReference>
<dbReference type="RefSeq" id="XP_038073673.1">
    <property type="nucleotide sequence ID" value="XM_038217745.1"/>
</dbReference>
<organism evidence="5 6">
    <name type="scientific">Patiria miniata</name>
    <name type="common">Bat star</name>
    <name type="synonym">Asterina miniata</name>
    <dbReference type="NCBI Taxonomy" id="46514"/>
    <lineage>
        <taxon>Eukaryota</taxon>
        <taxon>Metazoa</taxon>
        <taxon>Echinodermata</taxon>
        <taxon>Eleutherozoa</taxon>
        <taxon>Asterozoa</taxon>
        <taxon>Asteroidea</taxon>
        <taxon>Valvatacea</taxon>
        <taxon>Valvatida</taxon>
        <taxon>Asterinidae</taxon>
        <taxon>Patiria</taxon>
    </lineage>
</organism>
<dbReference type="GO" id="GO:0045087">
    <property type="term" value="P:innate immune response"/>
    <property type="evidence" value="ECO:0007669"/>
    <property type="project" value="TreeGrafter"/>
</dbReference>
<keyword evidence="2" id="KW-1133">Transmembrane helix</keyword>
<feature type="chain" id="PRO_5037183612" description="WAP domain-containing protein" evidence="3">
    <location>
        <begin position="21"/>
        <end position="367"/>
    </location>
</feature>
<sequence length="367" mass="41290">MAKIELMLVVVVVAVCAVHAQDDFRKEGLCPEVVLNTTHNFNVSFDCLSDSECSYDHKCCQRPDGAYRCTEPLPNVTSTMRTTTANKFVKPGHCPGPRFTFGRRCPGGQTCSNDGDCYGNMKCCSRFSYDECPSVCRYPDSNTTMSSMRPVSPSFKPSSKPHRDQPGSCPSDYGKYHESYEWYDDVTCKNHCNSTDDCAEGELCCIEEYILEMEHDDYRKRRQADGSRCPVCMKAKLDCDSEYGTTYKHGQLYKRAYDDCYLCQCYYGQTSCYNVCGYDDDDDIWYDGLYMPQAWIAAGVAAGTALLISVIFTLSVCCCLKCCCKDKQQTIVVQQQPPMAQQPGNAYYMSPPREEKLLLADNGYTTA</sequence>
<evidence type="ECO:0000313" key="6">
    <source>
        <dbReference type="Proteomes" id="UP000887568"/>
    </source>
</evidence>
<dbReference type="GeneID" id="119741835"/>
<keyword evidence="2" id="KW-0472">Membrane</keyword>
<evidence type="ECO:0000259" key="4">
    <source>
        <dbReference type="PROSITE" id="PS51390"/>
    </source>
</evidence>
<dbReference type="Proteomes" id="UP000887568">
    <property type="component" value="Unplaced"/>
</dbReference>
<dbReference type="PANTHER" id="PTHR19441">
    <property type="entry name" value="WHEY ACDIC PROTEIN WAP"/>
    <property type="match status" value="1"/>
</dbReference>
<keyword evidence="6" id="KW-1185">Reference proteome</keyword>
<keyword evidence="2" id="KW-0812">Transmembrane</keyword>
<evidence type="ECO:0000313" key="5">
    <source>
        <dbReference type="EnsemblMetazoa" id="XP_038073673.1"/>
    </source>
</evidence>
<feature type="region of interest" description="Disordered" evidence="1">
    <location>
        <begin position="145"/>
        <end position="170"/>
    </location>
</feature>
<dbReference type="GO" id="GO:0005615">
    <property type="term" value="C:extracellular space"/>
    <property type="evidence" value="ECO:0007669"/>
    <property type="project" value="TreeGrafter"/>
</dbReference>
<dbReference type="SMART" id="SM00217">
    <property type="entry name" value="WAP"/>
    <property type="match status" value="2"/>
</dbReference>
<proteinExistence type="predicted"/>
<evidence type="ECO:0000256" key="2">
    <source>
        <dbReference type="SAM" id="Phobius"/>
    </source>
</evidence>
<dbReference type="InterPro" id="IPR050514">
    <property type="entry name" value="WAP_four-disulfide_core"/>
</dbReference>
<dbReference type="OrthoDB" id="6042169at2759"/>
<dbReference type="Gene3D" id="4.10.75.10">
    <property type="entry name" value="Elafin-like"/>
    <property type="match status" value="2"/>
</dbReference>
<keyword evidence="3" id="KW-0732">Signal</keyword>
<dbReference type="Pfam" id="PF00095">
    <property type="entry name" value="WAP"/>
    <property type="match status" value="2"/>
</dbReference>
<evidence type="ECO:0000256" key="1">
    <source>
        <dbReference type="SAM" id="MobiDB-lite"/>
    </source>
</evidence>
<dbReference type="OMA" id="AWRIMIT"/>
<dbReference type="EnsemblMetazoa" id="XM_038217745.1">
    <property type="protein sequence ID" value="XP_038073673.1"/>
    <property type="gene ID" value="LOC119741835"/>
</dbReference>
<feature type="signal peptide" evidence="3">
    <location>
        <begin position="1"/>
        <end position="20"/>
    </location>
</feature>
<name>A0A914BBR4_PATMI</name>
<dbReference type="PANTHER" id="PTHR19441:SF96">
    <property type="entry name" value="WHEY ACIDIC PROTEIN"/>
    <property type="match status" value="1"/>
</dbReference>
<dbReference type="GO" id="GO:0019731">
    <property type="term" value="P:antibacterial humoral response"/>
    <property type="evidence" value="ECO:0007669"/>
    <property type="project" value="TreeGrafter"/>
</dbReference>
<dbReference type="AlphaFoldDB" id="A0A914BBR4"/>
<dbReference type="InterPro" id="IPR008197">
    <property type="entry name" value="WAP_dom"/>
</dbReference>